<name>A0A518CTT0_9PLAN</name>
<accession>A0A518CTT0</accession>
<organism evidence="1 2">
    <name type="scientific">Polystyrenella longa</name>
    <dbReference type="NCBI Taxonomy" id="2528007"/>
    <lineage>
        <taxon>Bacteria</taxon>
        <taxon>Pseudomonadati</taxon>
        <taxon>Planctomycetota</taxon>
        <taxon>Planctomycetia</taxon>
        <taxon>Planctomycetales</taxon>
        <taxon>Planctomycetaceae</taxon>
        <taxon>Polystyrenella</taxon>
    </lineage>
</organism>
<evidence type="ECO:0000313" key="2">
    <source>
        <dbReference type="Proteomes" id="UP000317178"/>
    </source>
</evidence>
<protein>
    <recommendedName>
        <fullName evidence="3">MazG nucleotide pyrophosphohydrolase domain protein</fullName>
    </recommendedName>
</protein>
<dbReference type="EMBL" id="CP036281">
    <property type="protein sequence ID" value="QDU82642.1"/>
    <property type="molecule type" value="Genomic_DNA"/>
</dbReference>
<sequence>MIEVNRNMTMDELVKTIHEIHANWWIDLETGKRKERNVGELLCLVHSEISEGMEGHRKNLMDDHLPHRSMIEVELADALIRIMDIAGGLNLDLPGAVIEKLIYNQQRADHKLEKRRKEGGKAY</sequence>
<dbReference type="Gene3D" id="1.10.287.1080">
    <property type="entry name" value="MazG-like"/>
    <property type="match status" value="1"/>
</dbReference>
<dbReference type="AlphaFoldDB" id="A0A518CTT0"/>
<dbReference type="KEGG" id="plon:Pla110_44030"/>
<evidence type="ECO:0008006" key="3">
    <source>
        <dbReference type="Google" id="ProtNLM"/>
    </source>
</evidence>
<dbReference type="SUPFAM" id="SSF101386">
    <property type="entry name" value="all-alpha NTP pyrophosphatases"/>
    <property type="match status" value="1"/>
</dbReference>
<reference evidence="1 2" key="1">
    <citation type="submission" date="2019-02" db="EMBL/GenBank/DDBJ databases">
        <title>Deep-cultivation of Planctomycetes and their phenomic and genomic characterization uncovers novel biology.</title>
        <authorList>
            <person name="Wiegand S."/>
            <person name="Jogler M."/>
            <person name="Boedeker C."/>
            <person name="Pinto D."/>
            <person name="Vollmers J."/>
            <person name="Rivas-Marin E."/>
            <person name="Kohn T."/>
            <person name="Peeters S.H."/>
            <person name="Heuer A."/>
            <person name="Rast P."/>
            <person name="Oberbeckmann S."/>
            <person name="Bunk B."/>
            <person name="Jeske O."/>
            <person name="Meyerdierks A."/>
            <person name="Storesund J.E."/>
            <person name="Kallscheuer N."/>
            <person name="Luecker S."/>
            <person name="Lage O.M."/>
            <person name="Pohl T."/>
            <person name="Merkel B.J."/>
            <person name="Hornburger P."/>
            <person name="Mueller R.-W."/>
            <person name="Bruemmer F."/>
            <person name="Labrenz M."/>
            <person name="Spormann A.M."/>
            <person name="Op den Camp H."/>
            <person name="Overmann J."/>
            <person name="Amann R."/>
            <person name="Jetten M.S.M."/>
            <person name="Mascher T."/>
            <person name="Medema M.H."/>
            <person name="Devos D.P."/>
            <person name="Kaster A.-K."/>
            <person name="Ovreas L."/>
            <person name="Rohde M."/>
            <person name="Galperin M.Y."/>
            <person name="Jogler C."/>
        </authorList>
    </citation>
    <scope>NUCLEOTIDE SEQUENCE [LARGE SCALE GENOMIC DNA]</scope>
    <source>
        <strain evidence="1 2">Pla110</strain>
    </source>
</reference>
<dbReference type="Proteomes" id="UP000317178">
    <property type="component" value="Chromosome"/>
</dbReference>
<proteinExistence type="predicted"/>
<gene>
    <name evidence="1" type="ORF">Pla110_44030</name>
</gene>
<dbReference type="CDD" id="cd11542">
    <property type="entry name" value="NTP-PPase_u5"/>
    <property type="match status" value="1"/>
</dbReference>
<keyword evidence="2" id="KW-1185">Reference proteome</keyword>
<evidence type="ECO:0000313" key="1">
    <source>
        <dbReference type="EMBL" id="QDU82642.1"/>
    </source>
</evidence>